<dbReference type="EMBL" id="LUGG01000044">
    <property type="protein sequence ID" value="OBZ65487.1"/>
    <property type="molecule type" value="Genomic_DNA"/>
</dbReference>
<dbReference type="Gene3D" id="3.20.20.80">
    <property type="entry name" value="Glycosidases"/>
    <property type="match status" value="1"/>
</dbReference>
<dbReference type="GO" id="GO:0033925">
    <property type="term" value="F:mannosyl-glycoprotein endo-beta-N-acetylglucosaminidase activity"/>
    <property type="evidence" value="ECO:0007669"/>
    <property type="project" value="UniProtKB-EC"/>
</dbReference>
<keyword evidence="3" id="KW-1185">Reference proteome</keyword>
<dbReference type="Gene3D" id="2.60.120.260">
    <property type="entry name" value="Galactose-binding domain-like"/>
    <property type="match status" value="1"/>
</dbReference>
<feature type="domain" description="Cytosolic endo-beta-N-acetylglucosaminidase TIM barrel" evidence="1">
    <location>
        <begin position="71"/>
        <end position="404"/>
    </location>
</feature>
<dbReference type="AlphaFoldDB" id="A0A1C7LNF5"/>
<sequence>MPLNGTNHTVNVFDDSPYFKSLSDLDAWAKSPSNKLKGVMPYHSREVVEGVQAHNRGKLLVCHDYKGGYTESPSALSYTFNFWPYCDTFIYFSHHRITVPPSGWTNAAHRNGVRMLGTLIFESSGEEDCLRLLVGALPKCKTGPAIPHGDTSLPLSPHYAYLLAELAYQRGFDGYLLNFECPLRGRLEQTRILAAWISLLEIELKRRVGSHAEAIWYDSVVLTGDLRWQDRLNHYNLPFFIPSSGFFTNYTWPPHYPSLTAQYFISLDPTHLSRPKSLHNIFVGIDVWGRGSHGGGGFGCYKAISHIDPQFLGLSVALFGQAWTWESEQDKPGWTWDAWWTYERKLWLGPTNESEPITLPPPREGEPECPHGPFLPISSFFVRQPPPNPAALPFFTSFSPGVGRLWFVRGIKVMQTDDGWTDVDKNCSLGDLAWPRVALQWEHGEHEDALPELSSELCMTDAWLGGSSLQLTSSTPGSDAEDAFFRVSGCLFKH</sequence>
<name>A0A1C7LNF5_GRIFR</name>
<dbReference type="Pfam" id="PF03644">
    <property type="entry name" value="Glyco_hydro_85"/>
    <property type="match status" value="1"/>
</dbReference>
<evidence type="ECO:0000313" key="2">
    <source>
        <dbReference type="EMBL" id="OBZ65487.1"/>
    </source>
</evidence>
<proteinExistence type="predicted"/>
<reference evidence="2 3" key="1">
    <citation type="submission" date="2016-03" db="EMBL/GenBank/DDBJ databases">
        <title>Whole genome sequencing of Grifola frondosa 9006-11.</title>
        <authorList>
            <person name="Min B."/>
            <person name="Park H."/>
            <person name="Kim J.-G."/>
            <person name="Cho H."/>
            <person name="Oh Y.-L."/>
            <person name="Kong W.-S."/>
            <person name="Choi I.-G."/>
        </authorList>
    </citation>
    <scope>NUCLEOTIDE SEQUENCE [LARGE SCALE GENOMIC DNA]</scope>
    <source>
        <strain evidence="2 3">9006-11</strain>
    </source>
</reference>
<protein>
    <submittedName>
        <fullName evidence="2">Cytosolic endo-beta-N-acetylglucosaminidase 2</fullName>
    </submittedName>
</protein>
<dbReference type="InterPro" id="IPR032979">
    <property type="entry name" value="ENGase"/>
</dbReference>
<accession>A0A1C7LNF5</accession>
<comment type="caution">
    <text evidence="2">The sequence shown here is derived from an EMBL/GenBank/DDBJ whole genome shotgun (WGS) entry which is preliminary data.</text>
</comment>
<evidence type="ECO:0000259" key="1">
    <source>
        <dbReference type="Pfam" id="PF03644"/>
    </source>
</evidence>
<dbReference type="InterPro" id="IPR005201">
    <property type="entry name" value="TIM_ENGase"/>
</dbReference>
<dbReference type="Proteomes" id="UP000092993">
    <property type="component" value="Unassembled WGS sequence"/>
</dbReference>
<organism evidence="2 3">
    <name type="scientific">Grifola frondosa</name>
    <name type="common">Maitake</name>
    <name type="synonym">Polyporus frondosus</name>
    <dbReference type="NCBI Taxonomy" id="5627"/>
    <lineage>
        <taxon>Eukaryota</taxon>
        <taxon>Fungi</taxon>
        <taxon>Dikarya</taxon>
        <taxon>Basidiomycota</taxon>
        <taxon>Agaricomycotina</taxon>
        <taxon>Agaricomycetes</taxon>
        <taxon>Polyporales</taxon>
        <taxon>Grifolaceae</taxon>
        <taxon>Grifola</taxon>
    </lineage>
</organism>
<dbReference type="GO" id="GO:0005829">
    <property type="term" value="C:cytosol"/>
    <property type="evidence" value="ECO:0007669"/>
    <property type="project" value="UniProtKB-SubCell"/>
</dbReference>
<dbReference type="PANTHER" id="PTHR13246:SF1">
    <property type="entry name" value="CYTOSOLIC ENDO-BETA-N-ACETYLGLUCOSAMINIDASE"/>
    <property type="match status" value="1"/>
</dbReference>
<evidence type="ECO:0000313" key="3">
    <source>
        <dbReference type="Proteomes" id="UP000092993"/>
    </source>
</evidence>
<dbReference type="PANTHER" id="PTHR13246">
    <property type="entry name" value="ENDO BETA N-ACETYLGLUCOSAMINIDASE"/>
    <property type="match status" value="1"/>
</dbReference>
<dbReference type="OrthoDB" id="284473at2759"/>
<dbReference type="OMA" id="AWHATHA"/>
<dbReference type="STRING" id="5627.A0A1C7LNF5"/>
<gene>
    <name evidence="2" type="primary">ENGASE2</name>
    <name evidence="2" type="ORF">A0H81_14630</name>
</gene>